<feature type="transmembrane region" description="Helical" evidence="9">
    <location>
        <begin position="335"/>
        <end position="356"/>
    </location>
</feature>
<evidence type="ECO:0000256" key="6">
    <source>
        <dbReference type="ARBA" id="ARBA00023136"/>
    </source>
</evidence>
<dbReference type="InterPro" id="IPR036259">
    <property type="entry name" value="MFS_trans_sf"/>
</dbReference>
<dbReference type="InterPro" id="IPR050360">
    <property type="entry name" value="MFS_Sugar_Transporters"/>
</dbReference>
<evidence type="ECO:0000256" key="8">
    <source>
        <dbReference type="SAM" id="MobiDB-lite"/>
    </source>
</evidence>
<reference evidence="11" key="1">
    <citation type="journal article" date="2022" name="bioRxiv">
        <title>Deciphering the potential niche of two novel black yeast fungi from a biological soil crust based on their genomes, phenotypes, and melanin regulation.</title>
        <authorList>
            <consortium name="DOE Joint Genome Institute"/>
            <person name="Carr E.C."/>
            <person name="Barton Q."/>
            <person name="Grambo S."/>
            <person name="Sullivan M."/>
            <person name="Renfro C.M."/>
            <person name="Kuo A."/>
            <person name="Pangilinan J."/>
            <person name="Lipzen A."/>
            <person name="Keymanesh K."/>
            <person name="Savage E."/>
            <person name="Barry K."/>
            <person name="Grigoriev I.V."/>
            <person name="Riekhof W.R."/>
            <person name="Harris S.S."/>
        </authorList>
    </citation>
    <scope>NUCLEOTIDE SEQUENCE</scope>
    <source>
        <strain evidence="11">JF 03-4F</strain>
    </source>
</reference>
<keyword evidence="12" id="KW-1185">Reference proteome</keyword>
<feature type="transmembrane region" description="Helical" evidence="9">
    <location>
        <begin position="43"/>
        <end position="67"/>
    </location>
</feature>
<dbReference type="AlphaFoldDB" id="A0AAN6DN87"/>
<comment type="similarity">
    <text evidence="2 7">Belongs to the major facilitator superfamily. Sugar transporter (TC 2.A.1.1) family.</text>
</comment>
<evidence type="ECO:0000256" key="4">
    <source>
        <dbReference type="ARBA" id="ARBA00022692"/>
    </source>
</evidence>
<feature type="region of interest" description="Disordered" evidence="8">
    <location>
        <begin position="1"/>
        <end position="22"/>
    </location>
</feature>
<dbReference type="InterPro" id="IPR005829">
    <property type="entry name" value="Sugar_transporter_CS"/>
</dbReference>
<dbReference type="PROSITE" id="PS00217">
    <property type="entry name" value="SUGAR_TRANSPORT_2"/>
    <property type="match status" value="1"/>
</dbReference>
<evidence type="ECO:0000313" key="12">
    <source>
        <dbReference type="Proteomes" id="UP001203852"/>
    </source>
</evidence>
<keyword evidence="4 9" id="KW-0812">Transmembrane</keyword>
<evidence type="ECO:0000256" key="5">
    <source>
        <dbReference type="ARBA" id="ARBA00022989"/>
    </source>
</evidence>
<dbReference type="SUPFAM" id="SSF103473">
    <property type="entry name" value="MFS general substrate transporter"/>
    <property type="match status" value="1"/>
</dbReference>
<keyword evidence="3 7" id="KW-0813">Transport</keyword>
<keyword evidence="6 9" id="KW-0472">Membrane</keyword>
<protein>
    <recommendedName>
        <fullName evidence="10">Major facilitator superfamily (MFS) profile domain-containing protein</fullName>
    </recommendedName>
</protein>
<feature type="domain" description="Major facilitator superfamily (MFS) profile" evidence="10">
    <location>
        <begin position="48"/>
        <end position="490"/>
    </location>
</feature>
<feature type="transmembrane region" description="Helical" evidence="9">
    <location>
        <begin position="437"/>
        <end position="455"/>
    </location>
</feature>
<feature type="transmembrane region" description="Helical" evidence="9">
    <location>
        <begin position="215"/>
        <end position="232"/>
    </location>
</feature>
<evidence type="ECO:0000313" key="11">
    <source>
        <dbReference type="EMBL" id="KAI1607850.1"/>
    </source>
</evidence>
<comment type="caution">
    <text evidence="11">The sequence shown here is derived from an EMBL/GenBank/DDBJ whole genome shotgun (WGS) entry which is preliminary data.</text>
</comment>
<accession>A0AAN6DN87</accession>
<name>A0AAN6DN87_9EURO</name>
<dbReference type="NCBIfam" id="TIGR00879">
    <property type="entry name" value="SP"/>
    <property type="match status" value="1"/>
</dbReference>
<dbReference type="EMBL" id="MU404366">
    <property type="protein sequence ID" value="KAI1607850.1"/>
    <property type="molecule type" value="Genomic_DNA"/>
</dbReference>
<dbReference type="GO" id="GO:0016020">
    <property type="term" value="C:membrane"/>
    <property type="evidence" value="ECO:0007669"/>
    <property type="project" value="UniProtKB-SubCell"/>
</dbReference>
<evidence type="ECO:0000256" key="1">
    <source>
        <dbReference type="ARBA" id="ARBA00004141"/>
    </source>
</evidence>
<dbReference type="PROSITE" id="PS50850">
    <property type="entry name" value="MFS"/>
    <property type="match status" value="1"/>
</dbReference>
<feature type="transmembrane region" description="Helical" evidence="9">
    <location>
        <begin position="467"/>
        <end position="486"/>
    </location>
</feature>
<feature type="transmembrane region" description="Helical" evidence="9">
    <location>
        <begin position="150"/>
        <end position="166"/>
    </location>
</feature>
<dbReference type="PRINTS" id="PR00171">
    <property type="entry name" value="SUGRTRNSPORT"/>
</dbReference>
<evidence type="ECO:0000259" key="10">
    <source>
        <dbReference type="PROSITE" id="PS50850"/>
    </source>
</evidence>
<dbReference type="InterPro" id="IPR003663">
    <property type="entry name" value="Sugar/inositol_transpt"/>
</dbReference>
<dbReference type="PANTHER" id="PTHR48022">
    <property type="entry name" value="PLASTIDIC GLUCOSE TRANSPORTER 4"/>
    <property type="match status" value="1"/>
</dbReference>
<dbReference type="InterPro" id="IPR020846">
    <property type="entry name" value="MFS_dom"/>
</dbReference>
<gene>
    <name evidence="11" type="ORF">EDD36DRAFT_459072</name>
</gene>
<evidence type="ECO:0000256" key="9">
    <source>
        <dbReference type="SAM" id="Phobius"/>
    </source>
</evidence>
<dbReference type="InterPro" id="IPR005828">
    <property type="entry name" value="MFS_sugar_transport-like"/>
</dbReference>
<sequence>MRGPLQYEEGTDPPESHISLSACSSQPSDSCVTAKLQPNMISLVQFGIVLFVGLGSMTYGYGSSIIATTTGQPTFLSYFELDTKPNAAALLGAINGLFSAGGLFGCISCLYIPDKWGRKKSLSFAAICAIIGSGLAAGSVHIAMFMVARLITGFSVGALVSLVPLYQSEISPPRIRGLLVGMHGTGIATGYCAASWIGFGFYFVNAKSTQWRMPLAIGALWPLLLGVGVMLIPESPRWLLTKDQPDQALKAFKACRTESGPQNDEHAILEEFHLLHMQVLEEMKEFVPLKAFFTRPALRKRCFIGWLTMAAGQMTGTIVINNYGPFLYKKLGFSVTNQLLIQCGWISVCWLGNAFNAAVIDRIGRVRLLIFGLIGDVIALAGECATVAQYTKTGSPACAKAAVFFLFLHIGFYGWTIDASTYIYASEIFPNPLRARGIGISIAGLFMMVIIFTSAAPTAFDKIGWKYYLVFCLLTAMNVVIVWFTFPEVRFLSMLLISKRRLKEDQTKGKALEDIAEIFGDGIVLSDAREEEIHRRFKESGYQAQVLDEVHHEVVLQDDMHHGEKMVVTHAERTENLA</sequence>
<evidence type="ECO:0000256" key="3">
    <source>
        <dbReference type="ARBA" id="ARBA00022448"/>
    </source>
</evidence>
<keyword evidence="5 9" id="KW-1133">Transmembrane helix</keyword>
<feature type="transmembrane region" description="Helical" evidence="9">
    <location>
        <begin position="87"/>
        <end position="112"/>
    </location>
</feature>
<dbReference type="GO" id="GO:0005351">
    <property type="term" value="F:carbohydrate:proton symporter activity"/>
    <property type="evidence" value="ECO:0007669"/>
    <property type="project" value="TreeGrafter"/>
</dbReference>
<proteinExistence type="inferred from homology"/>
<feature type="transmembrane region" description="Helical" evidence="9">
    <location>
        <begin position="303"/>
        <end position="323"/>
    </location>
</feature>
<feature type="transmembrane region" description="Helical" evidence="9">
    <location>
        <begin position="402"/>
        <end position="425"/>
    </location>
</feature>
<feature type="transmembrane region" description="Helical" evidence="9">
    <location>
        <begin position="178"/>
        <end position="203"/>
    </location>
</feature>
<evidence type="ECO:0000256" key="2">
    <source>
        <dbReference type="ARBA" id="ARBA00010992"/>
    </source>
</evidence>
<dbReference type="Pfam" id="PF00083">
    <property type="entry name" value="Sugar_tr"/>
    <property type="match status" value="1"/>
</dbReference>
<feature type="transmembrane region" description="Helical" evidence="9">
    <location>
        <begin position="124"/>
        <end position="144"/>
    </location>
</feature>
<dbReference type="Gene3D" id="1.20.1250.20">
    <property type="entry name" value="MFS general substrate transporter like domains"/>
    <property type="match status" value="1"/>
</dbReference>
<comment type="subcellular location">
    <subcellularLocation>
        <location evidence="1">Membrane</location>
        <topology evidence="1">Multi-pass membrane protein</topology>
    </subcellularLocation>
</comment>
<evidence type="ECO:0000256" key="7">
    <source>
        <dbReference type="RuleBase" id="RU003346"/>
    </source>
</evidence>
<dbReference type="Proteomes" id="UP001203852">
    <property type="component" value="Unassembled WGS sequence"/>
</dbReference>
<organism evidence="11 12">
    <name type="scientific">Exophiala viscosa</name>
    <dbReference type="NCBI Taxonomy" id="2486360"/>
    <lineage>
        <taxon>Eukaryota</taxon>
        <taxon>Fungi</taxon>
        <taxon>Dikarya</taxon>
        <taxon>Ascomycota</taxon>
        <taxon>Pezizomycotina</taxon>
        <taxon>Eurotiomycetes</taxon>
        <taxon>Chaetothyriomycetidae</taxon>
        <taxon>Chaetothyriales</taxon>
        <taxon>Herpotrichiellaceae</taxon>
        <taxon>Exophiala</taxon>
    </lineage>
</organism>
<dbReference type="PANTHER" id="PTHR48022:SF11">
    <property type="entry name" value="MONOSACCHARIDE TRANSPORTER (HXT8), PUTATIVE (AFU_ORTHOLOGUE AFUA_2G08120)-RELATED"/>
    <property type="match status" value="1"/>
</dbReference>